<feature type="compositionally biased region" description="Polar residues" evidence="1">
    <location>
        <begin position="1"/>
        <end position="16"/>
    </location>
</feature>
<sequence>MSTISSSTAQQLFSTQRPPPPPSGRNPVASAIGSEVSSGSISSADGTALTSALKSIDASLFGESTASTGGTSRSGGTSSGGRETRLDPSDMKDRIDGLIDDQVTSGSLTSAQADTLKQIFAQNAGGGPDDASEDRDAEPVGGVGGRGHRPHGPPPTDASSAGSATDASASGTDDLLTSFIQQLQATQSSASGYGASGSGSSGQTSAALLFDFQT</sequence>
<feature type="compositionally biased region" description="Low complexity" evidence="1">
    <location>
        <begin position="157"/>
        <end position="173"/>
    </location>
</feature>
<reference evidence="2 3" key="1">
    <citation type="submission" date="2019-09" db="EMBL/GenBank/DDBJ databases">
        <title>YIM 132548 draft genome.</title>
        <authorList>
            <person name="Jiang L."/>
        </authorList>
    </citation>
    <scope>NUCLEOTIDE SEQUENCE [LARGE SCALE GENOMIC DNA]</scope>
    <source>
        <strain evidence="2 3">YIM 132548</strain>
    </source>
</reference>
<dbReference type="RefSeq" id="WP_150964908.1">
    <property type="nucleotide sequence ID" value="NZ_VZZJ01000015.1"/>
</dbReference>
<organism evidence="2 3">
    <name type="scientific">Methylobacterium planeticum</name>
    <dbReference type="NCBI Taxonomy" id="2615211"/>
    <lineage>
        <taxon>Bacteria</taxon>
        <taxon>Pseudomonadati</taxon>
        <taxon>Pseudomonadota</taxon>
        <taxon>Alphaproteobacteria</taxon>
        <taxon>Hyphomicrobiales</taxon>
        <taxon>Methylobacteriaceae</taxon>
        <taxon>Methylobacterium</taxon>
    </lineage>
</organism>
<evidence type="ECO:0000313" key="3">
    <source>
        <dbReference type="Proteomes" id="UP000441523"/>
    </source>
</evidence>
<evidence type="ECO:0000313" key="2">
    <source>
        <dbReference type="EMBL" id="KAB1072163.1"/>
    </source>
</evidence>
<name>A0A6N6MPI1_9HYPH</name>
<comment type="caution">
    <text evidence="2">The sequence shown here is derived from an EMBL/GenBank/DDBJ whole genome shotgun (WGS) entry which is preliminary data.</text>
</comment>
<gene>
    <name evidence="2" type="ORF">F6X51_17210</name>
</gene>
<keyword evidence="3" id="KW-1185">Reference proteome</keyword>
<feature type="compositionally biased region" description="Basic and acidic residues" evidence="1">
    <location>
        <begin position="82"/>
        <end position="97"/>
    </location>
</feature>
<feature type="compositionally biased region" description="Low complexity" evidence="1">
    <location>
        <begin position="28"/>
        <end position="43"/>
    </location>
</feature>
<feature type="region of interest" description="Disordered" evidence="1">
    <location>
        <begin position="1"/>
        <end position="44"/>
    </location>
</feature>
<feature type="compositionally biased region" description="Low complexity" evidence="1">
    <location>
        <begin position="184"/>
        <end position="193"/>
    </location>
</feature>
<dbReference type="EMBL" id="VZZJ01000015">
    <property type="protein sequence ID" value="KAB1072163.1"/>
    <property type="molecule type" value="Genomic_DNA"/>
</dbReference>
<accession>A0A6N6MPI1</accession>
<feature type="region of interest" description="Disordered" evidence="1">
    <location>
        <begin position="62"/>
        <end position="103"/>
    </location>
</feature>
<feature type="region of interest" description="Disordered" evidence="1">
    <location>
        <begin position="119"/>
        <end position="214"/>
    </location>
</feature>
<feature type="compositionally biased region" description="Low complexity" evidence="1">
    <location>
        <begin position="62"/>
        <end position="76"/>
    </location>
</feature>
<dbReference type="AlphaFoldDB" id="A0A6N6MPI1"/>
<protein>
    <submittedName>
        <fullName evidence="2">Uncharacterized protein</fullName>
    </submittedName>
</protein>
<dbReference type="Proteomes" id="UP000441523">
    <property type="component" value="Unassembled WGS sequence"/>
</dbReference>
<evidence type="ECO:0000256" key="1">
    <source>
        <dbReference type="SAM" id="MobiDB-lite"/>
    </source>
</evidence>
<proteinExistence type="predicted"/>